<keyword evidence="3" id="KW-0813">Transport</keyword>
<sequence length="525" mass="58425">MRLSRLLIATAVALSLASPLSAKTLRWASVGDALTLDPHAQNEGPTSAMAQHIYDPLIQRDPSLKKIPNLALSWKPIAPTVWEFKLRPGVTFSDGSPFTADDVVFSINRVLSPTSDFKTYLASVKEAKAIDPLTVHMVTDGPNPILPDQLTNIFIMSKAWCEKHNVAKPQSYKDKEETFAVRNAMGTGPFMVKQRDPDIKTVLVKNPAYWGKDEFKDYPDELVYTPIKEPATRVAALISGQLDFVLDVQLQDVARVKQTPGLKTLETAQIRSIFLGLDVGSPELKYSDVKGKNPFADKRVREAMYKAIDINAIKTKVMRNFSAPAGLITPKGVSGWTKELDARQPYDVAGAKKLMAEAGYGNGFRVTLDCPNDRYNNDEAICQAVVGMLAQIGIQIDLQARSKTLHFPKLQKKDSSFYLLGWGVPTLDSHYVFSFMYQTNDGKKNGAWNFTGYSDPKLDGLIGKMAQETDIEKRDGEIAEAWKIARDSSIYLPLHHQVIVWSMSDKVDTPIFATDSPNFRYAKMK</sequence>
<dbReference type="PIRSF" id="PIRSF002741">
    <property type="entry name" value="MppA"/>
    <property type="match status" value="1"/>
</dbReference>
<dbReference type="InterPro" id="IPR030678">
    <property type="entry name" value="Peptide/Ni-bd"/>
</dbReference>
<reference evidence="7 8" key="1">
    <citation type="submission" date="2019-06" db="EMBL/GenBank/DDBJ databases">
        <title>New taxonomy in bacterial strain CC-CFT640, isolated from vineyard.</title>
        <authorList>
            <person name="Lin S.-Y."/>
            <person name="Tsai C.-F."/>
            <person name="Young C.-C."/>
        </authorList>
    </citation>
    <scope>NUCLEOTIDE SEQUENCE [LARGE SCALE GENOMIC DNA]</scope>
    <source>
        <strain evidence="7 8">CC-CFT640</strain>
    </source>
</reference>
<evidence type="ECO:0000256" key="4">
    <source>
        <dbReference type="ARBA" id="ARBA00022729"/>
    </source>
</evidence>
<dbReference type="Gene3D" id="3.90.76.10">
    <property type="entry name" value="Dipeptide-binding Protein, Domain 1"/>
    <property type="match status" value="1"/>
</dbReference>
<evidence type="ECO:0000256" key="1">
    <source>
        <dbReference type="ARBA" id="ARBA00004418"/>
    </source>
</evidence>
<dbReference type="GO" id="GO:1904680">
    <property type="term" value="F:peptide transmembrane transporter activity"/>
    <property type="evidence" value="ECO:0007669"/>
    <property type="project" value="TreeGrafter"/>
</dbReference>
<protein>
    <submittedName>
        <fullName evidence="7">ABC transporter substrate-binding protein</fullName>
    </submittedName>
</protein>
<dbReference type="EMBL" id="VDUZ01000011">
    <property type="protein sequence ID" value="TXL76336.1"/>
    <property type="molecule type" value="Genomic_DNA"/>
</dbReference>
<feature type="domain" description="Solute-binding protein family 5" evidence="6">
    <location>
        <begin position="67"/>
        <end position="442"/>
    </location>
</feature>
<dbReference type="CDD" id="cd08498">
    <property type="entry name" value="PBP2_NikA_DppA_OppA_like_2"/>
    <property type="match status" value="1"/>
</dbReference>
<evidence type="ECO:0000313" key="7">
    <source>
        <dbReference type="EMBL" id="TXL76336.1"/>
    </source>
</evidence>
<comment type="caution">
    <text evidence="7">The sequence shown here is derived from an EMBL/GenBank/DDBJ whole genome shotgun (WGS) entry which is preliminary data.</text>
</comment>
<feature type="signal peptide" evidence="5">
    <location>
        <begin position="1"/>
        <end position="22"/>
    </location>
</feature>
<dbReference type="Proteomes" id="UP000321638">
    <property type="component" value="Unassembled WGS sequence"/>
</dbReference>
<dbReference type="PANTHER" id="PTHR30290:SF9">
    <property type="entry name" value="OLIGOPEPTIDE-BINDING PROTEIN APPA"/>
    <property type="match status" value="1"/>
</dbReference>
<evidence type="ECO:0000256" key="2">
    <source>
        <dbReference type="ARBA" id="ARBA00005695"/>
    </source>
</evidence>
<dbReference type="RefSeq" id="WP_147847147.1">
    <property type="nucleotide sequence ID" value="NZ_VDUZ01000011.1"/>
</dbReference>
<dbReference type="SUPFAM" id="SSF53850">
    <property type="entry name" value="Periplasmic binding protein-like II"/>
    <property type="match status" value="1"/>
</dbReference>
<gene>
    <name evidence="7" type="ORF">FHP25_11840</name>
</gene>
<dbReference type="Gene3D" id="3.10.105.10">
    <property type="entry name" value="Dipeptide-binding Protein, Domain 3"/>
    <property type="match status" value="1"/>
</dbReference>
<dbReference type="PANTHER" id="PTHR30290">
    <property type="entry name" value="PERIPLASMIC BINDING COMPONENT OF ABC TRANSPORTER"/>
    <property type="match status" value="1"/>
</dbReference>
<evidence type="ECO:0000256" key="3">
    <source>
        <dbReference type="ARBA" id="ARBA00022448"/>
    </source>
</evidence>
<accession>A0A5C8PNR1</accession>
<evidence type="ECO:0000259" key="6">
    <source>
        <dbReference type="Pfam" id="PF00496"/>
    </source>
</evidence>
<comment type="subcellular location">
    <subcellularLocation>
        <location evidence="1">Periplasm</location>
    </subcellularLocation>
</comment>
<dbReference type="AlphaFoldDB" id="A0A5C8PNR1"/>
<organism evidence="7 8">
    <name type="scientific">Vineibacter terrae</name>
    <dbReference type="NCBI Taxonomy" id="2586908"/>
    <lineage>
        <taxon>Bacteria</taxon>
        <taxon>Pseudomonadati</taxon>
        <taxon>Pseudomonadota</taxon>
        <taxon>Alphaproteobacteria</taxon>
        <taxon>Hyphomicrobiales</taxon>
        <taxon>Vineibacter</taxon>
    </lineage>
</organism>
<dbReference type="GO" id="GO:0015833">
    <property type="term" value="P:peptide transport"/>
    <property type="evidence" value="ECO:0007669"/>
    <property type="project" value="TreeGrafter"/>
</dbReference>
<dbReference type="GO" id="GO:0030288">
    <property type="term" value="C:outer membrane-bounded periplasmic space"/>
    <property type="evidence" value="ECO:0007669"/>
    <property type="project" value="UniProtKB-ARBA"/>
</dbReference>
<dbReference type="OrthoDB" id="7318145at2"/>
<evidence type="ECO:0000256" key="5">
    <source>
        <dbReference type="SAM" id="SignalP"/>
    </source>
</evidence>
<dbReference type="InterPro" id="IPR000914">
    <property type="entry name" value="SBP_5_dom"/>
</dbReference>
<keyword evidence="4 5" id="KW-0732">Signal</keyword>
<comment type="similarity">
    <text evidence="2">Belongs to the bacterial solute-binding protein 5 family.</text>
</comment>
<proteinExistence type="inferred from homology"/>
<feature type="chain" id="PRO_5022823404" evidence="5">
    <location>
        <begin position="23"/>
        <end position="525"/>
    </location>
</feature>
<name>A0A5C8PNR1_9HYPH</name>
<dbReference type="Pfam" id="PF00496">
    <property type="entry name" value="SBP_bac_5"/>
    <property type="match status" value="1"/>
</dbReference>
<dbReference type="Gene3D" id="3.40.190.10">
    <property type="entry name" value="Periplasmic binding protein-like II"/>
    <property type="match status" value="1"/>
</dbReference>
<keyword evidence="8" id="KW-1185">Reference proteome</keyword>
<dbReference type="GO" id="GO:0043190">
    <property type="term" value="C:ATP-binding cassette (ABC) transporter complex"/>
    <property type="evidence" value="ECO:0007669"/>
    <property type="project" value="InterPro"/>
</dbReference>
<evidence type="ECO:0000313" key="8">
    <source>
        <dbReference type="Proteomes" id="UP000321638"/>
    </source>
</evidence>
<dbReference type="InterPro" id="IPR039424">
    <property type="entry name" value="SBP_5"/>
</dbReference>